<proteinExistence type="predicted"/>
<dbReference type="EMBL" id="CAMXCT010002720">
    <property type="protein sequence ID" value="CAI4000023.1"/>
    <property type="molecule type" value="Genomic_DNA"/>
</dbReference>
<gene>
    <name evidence="5" type="ORF">C1SCF055_LOCUS26178</name>
</gene>
<evidence type="ECO:0000256" key="1">
    <source>
        <dbReference type="ARBA" id="ARBA00022729"/>
    </source>
</evidence>
<feature type="transmembrane region" description="Helical" evidence="3">
    <location>
        <begin position="763"/>
        <end position="784"/>
    </location>
</feature>
<dbReference type="AlphaFoldDB" id="A0A9P1G4T2"/>
<reference evidence="6 7" key="2">
    <citation type="submission" date="2024-05" db="EMBL/GenBank/DDBJ databases">
        <authorList>
            <person name="Chen Y."/>
            <person name="Shah S."/>
            <person name="Dougan E. K."/>
            <person name="Thang M."/>
            <person name="Chan C."/>
        </authorList>
    </citation>
    <scope>NUCLEOTIDE SEQUENCE [LARGE SCALE GENOMIC DNA]</scope>
</reference>
<keyword evidence="2" id="KW-1015">Disulfide bond</keyword>
<evidence type="ECO:0000256" key="3">
    <source>
        <dbReference type="SAM" id="Phobius"/>
    </source>
</evidence>
<organism evidence="5">
    <name type="scientific">Cladocopium goreaui</name>
    <dbReference type="NCBI Taxonomy" id="2562237"/>
    <lineage>
        <taxon>Eukaryota</taxon>
        <taxon>Sar</taxon>
        <taxon>Alveolata</taxon>
        <taxon>Dinophyceae</taxon>
        <taxon>Suessiales</taxon>
        <taxon>Symbiodiniaceae</taxon>
        <taxon>Cladocopium</taxon>
    </lineage>
</organism>
<accession>A0A9P1G4T2</accession>
<dbReference type="InterPro" id="IPR000742">
    <property type="entry name" value="EGF"/>
</dbReference>
<dbReference type="SUPFAM" id="SSF69318">
    <property type="entry name" value="Integrin alpha N-terminal domain"/>
    <property type="match status" value="2"/>
</dbReference>
<dbReference type="Pfam" id="PF13517">
    <property type="entry name" value="FG-GAP_3"/>
    <property type="match status" value="1"/>
</dbReference>
<dbReference type="PANTHER" id="PTHR44103:SF1">
    <property type="entry name" value="PROPROTEIN CONVERTASE P"/>
    <property type="match status" value="1"/>
</dbReference>
<dbReference type="EMBL" id="CAMXCT020002720">
    <property type="protein sequence ID" value="CAL1153398.1"/>
    <property type="molecule type" value="Genomic_DNA"/>
</dbReference>
<comment type="caution">
    <text evidence="5">The sequence shown here is derived from an EMBL/GenBank/DDBJ whole genome shotgun (WGS) entry which is preliminary data.</text>
</comment>
<evidence type="ECO:0000313" key="5">
    <source>
        <dbReference type="EMBL" id="CAI4000023.1"/>
    </source>
</evidence>
<sequence>MFRKRDMSGDFVIEGYSFDGTIRFADWDGDGDTDVLVGDGGSIWFHERLSNDAIRKHELVQLHAREGQLLSRFEVADWDGDKNLDLLLCTMVGDLLTVSLLNQSFLFPIKNISEFPEVILVTHGSSCDMLARDFDEDGDVDLILGHDRWEPAYSRYFERISSSNVVERMEDENPLNMFNGTVQLIDDVDGDGRLEVVSGQKRTIQNVVGYSLYLFQRAADGSLVETQENPLRSFQIIISLYTHLMFRQEVRVTDWNSDGLPDDIEQHLETGEKFQEVPGVFENVTESLLGEGAATAAIVDWDRDGDLDLIILSESDRKVHYHEMVSGNLQKEEPQHPFKNITIPPEVLEGYDFSLSFDFFHPIAVDWDNDGDMDLFLGSPDGRFFEQVADGTLREWPREQSPISLEPGPPVRPRQRFRPTTTKWAFVDCDADGDYDLLKMYSKPTSVRACEHDGTHTLRCDSTFLCLGTNVSKFGLPKTARRIQLGNVADGRLRFITYDELKNKAELWSAGSCVPADPCHLKGLCLPSHAHCTCIAGHQLADCSGCEANYFSVPGKVGQMHDCKACPGDDGKVCYGRGSCFDDVAGKAHALGRESTARLIAKGNGSCSCNEVHFYGSDDEGRSTCMDGVCPAGTEENDGSCTPCAAGTFSAEGSIACESCAAGTFSIAGSSKCQSCVTGKFSLTGSSNCSDCLPGTVSSPGSWACDVCPGGTFAAAGSGVCHACPVGQVSGPKSAACKSCDSIFIRSTPDDAKQSCQVLAMDVVFAVIFWSACSCLCFLFLVGVSGRIPISDVSARGKKVVVTTSMAHFLRKRACPKVTFAGTGVPDLEASGKSWTIKALSLYQLTLHGDEGTMPLDTSTGHLYLKFPQIFLSTGMWHCPLILWCLFFLAASAGAASKLTWPLTLLLCGLGLCAGSVAFAMRRRWGYQNWQAC</sequence>
<dbReference type="OrthoDB" id="413581at2759"/>
<dbReference type="Gene3D" id="2.130.10.130">
    <property type="entry name" value="Integrin alpha, N-terminal"/>
    <property type="match status" value="1"/>
</dbReference>
<keyword evidence="1" id="KW-0732">Signal</keyword>
<comment type="caution">
    <text evidence="2">Lacks conserved residue(s) required for the propagation of feature annotation.</text>
</comment>
<feature type="transmembrane region" description="Helical" evidence="3">
    <location>
        <begin position="899"/>
        <end position="921"/>
    </location>
</feature>
<keyword evidence="3" id="KW-0812">Transmembrane</keyword>
<dbReference type="InterPro" id="IPR028994">
    <property type="entry name" value="Integrin_alpha_N"/>
</dbReference>
<reference evidence="5" key="1">
    <citation type="submission" date="2022-10" db="EMBL/GenBank/DDBJ databases">
        <authorList>
            <person name="Chen Y."/>
            <person name="Dougan E. K."/>
            <person name="Chan C."/>
            <person name="Rhodes N."/>
            <person name="Thang M."/>
        </authorList>
    </citation>
    <scope>NUCLEOTIDE SEQUENCE</scope>
</reference>
<feature type="domain" description="EGF-like" evidence="4">
    <location>
        <begin position="509"/>
        <end position="544"/>
    </location>
</feature>
<evidence type="ECO:0000313" key="6">
    <source>
        <dbReference type="EMBL" id="CAL4787335.1"/>
    </source>
</evidence>
<keyword evidence="2" id="KW-0245">EGF-like domain</keyword>
<dbReference type="SMART" id="SM01411">
    <property type="entry name" value="Ephrin_rec_like"/>
    <property type="match status" value="2"/>
</dbReference>
<name>A0A9P1G4T2_9DINO</name>
<evidence type="ECO:0000259" key="4">
    <source>
        <dbReference type="PROSITE" id="PS50026"/>
    </source>
</evidence>
<keyword evidence="3" id="KW-1133">Transmembrane helix</keyword>
<evidence type="ECO:0000313" key="7">
    <source>
        <dbReference type="Proteomes" id="UP001152797"/>
    </source>
</evidence>
<dbReference type="Gene3D" id="2.10.50.10">
    <property type="entry name" value="Tumor Necrosis Factor Receptor, subunit A, domain 2"/>
    <property type="match status" value="1"/>
</dbReference>
<dbReference type="PANTHER" id="PTHR44103">
    <property type="entry name" value="PROPROTEIN CONVERTASE P"/>
    <property type="match status" value="1"/>
</dbReference>
<dbReference type="InterPro" id="IPR013517">
    <property type="entry name" value="FG-GAP"/>
</dbReference>
<feature type="transmembrane region" description="Helical" evidence="3">
    <location>
        <begin position="870"/>
        <end position="893"/>
    </location>
</feature>
<keyword evidence="7" id="KW-1185">Reference proteome</keyword>
<dbReference type="PROSITE" id="PS50026">
    <property type="entry name" value="EGF_3"/>
    <property type="match status" value="1"/>
</dbReference>
<protein>
    <submittedName>
        <fullName evidence="6">Extracellular matrix protein FRAS1</fullName>
    </submittedName>
</protein>
<dbReference type="SUPFAM" id="SSF57184">
    <property type="entry name" value="Growth factor receptor domain"/>
    <property type="match status" value="1"/>
</dbReference>
<evidence type="ECO:0000256" key="2">
    <source>
        <dbReference type="PROSITE-ProRule" id="PRU00076"/>
    </source>
</evidence>
<dbReference type="InterPro" id="IPR009030">
    <property type="entry name" value="Growth_fac_rcpt_cys_sf"/>
</dbReference>
<dbReference type="EMBL" id="CAMXCT030002720">
    <property type="protein sequence ID" value="CAL4787335.1"/>
    <property type="molecule type" value="Genomic_DNA"/>
</dbReference>
<feature type="disulfide bond" evidence="2">
    <location>
        <begin position="534"/>
        <end position="543"/>
    </location>
</feature>
<dbReference type="Proteomes" id="UP001152797">
    <property type="component" value="Unassembled WGS sequence"/>
</dbReference>
<keyword evidence="3" id="KW-0472">Membrane</keyword>